<dbReference type="Proteomes" id="UP000001292">
    <property type="component" value="Unassembled WGS sequence"/>
</dbReference>
<accession>B4HR89</accession>
<keyword evidence="2" id="KW-1185">Reference proteome</keyword>
<gene>
    <name evidence="1" type="primary">Dsec\GM19470</name>
    <name evidence="1" type="ORF">Dsec_GM19470</name>
</gene>
<dbReference type="HOGENOM" id="CLU_2707427_0_0_1"/>
<proteinExistence type="predicted"/>
<evidence type="ECO:0000313" key="1">
    <source>
        <dbReference type="EMBL" id="EDW46832.1"/>
    </source>
</evidence>
<reference evidence="1 2" key="1">
    <citation type="journal article" date="2007" name="Nature">
        <title>Evolution of genes and genomes on the Drosophila phylogeny.</title>
        <authorList>
            <consortium name="Drosophila 12 Genomes Consortium"/>
            <person name="Clark A.G."/>
            <person name="Eisen M.B."/>
            <person name="Smith D.R."/>
            <person name="Bergman C.M."/>
            <person name="Oliver B."/>
            <person name="Markow T.A."/>
            <person name="Kaufman T.C."/>
            <person name="Kellis M."/>
            <person name="Gelbart W."/>
            <person name="Iyer V.N."/>
            <person name="Pollard D.A."/>
            <person name="Sackton T.B."/>
            <person name="Larracuente A.M."/>
            <person name="Singh N.D."/>
            <person name="Abad J.P."/>
            <person name="Abt D.N."/>
            <person name="Adryan B."/>
            <person name="Aguade M."/>
            <person name="Akashi H."/>
            <person name="Anderson W.W."/>
            <person name="Aquadro C.F."/>
            <person name="Ardell D.H."/>
            <person name="Arguello R."/>
            <person name="Artieri C.G."/>
            <person name="Barbash D.A."/>
            <person name="Barker D."/>
            <person name="Barsanti P."/>
            <person name="Batterham P."/>
            <person name="Batzoglou S."/>
            <person name="Begun D."/>
            <person name="Bhutkar A."/>
            <person name="Blanco E."/>
            <person name="Bosak S.A."/>
            <person name="Bradley R.K."/>
            <person name="Brand A.D."/>
            <person name="Brent M.R."/>
            <person name="Brooks A.N."/>
            <person name="Brown R.H."/>
            <person name="Butlin R.K."/>
            <person name="Caggese C."/>
            <person name="Calvi B.R."/>
            <person name="Bernardo de Carvalho A."/>
            <person name="Caspi A."/>
            <person name="Castrezana S."/>
            <person name="Celniker S.E."/>
            <person name="Chang J.L."/>
            <person name="Chapple C."/>
            <person name="Chatterji S."/>
            <person name="Chinwalla A."/>
            <person name="Civetta A."/>
            <person name="Clifton S.W."/>
            <person name="Comeron J.M."/>
            <person name="Costello J.C."/>
            <person name="Coyne J.A."/>
            <person name="Daub J."/>
            <person name="David R.G."/>
            <person name="Delcher A.L."/>
            <person name="Delehaunty K."/>
            <person name="Do C.B."/>
            <person name="Ebling H."/>
            <person name="Edwards K."/>
            <person name="Eickbush T."/>
            <person name="Evans J.D."/>
            <person name="Filipski A."/>
            <person name="Findeiss S."/>
            <person name="Freyhult E."/>
            <person name="Fulton L."/>
            <person name="Fulton R."/>
            <person name="Garcia A.C."/>
            <person name="Gardiner A."/>
            <person name="Garfield D.A."/>
            <person name="Garvin B.E."/>
            <person name="Gibson G."/>
            <person name="Gilbert D."/>
            <person name="Gnerre S."/>
            <person name="Godfrey J."/>
            <person name="Good R."/>
            <person name="Gotea V."/>
            <person name="Gravely B."/>
            <person name="Greenberg A.J."/>
            <person name="Griffiths-Jones S."/>
            <person name="Gross S."/>
            <person name="Guigo R."/>
            <person name="Gustafson E.A."/>
            <person name="Haerty W."/>
            <person name="Hahn M.W."/>
            <person name="Halligan D.L."/>
            <person name="Halpern A.L."/>
            <person name="Halter G.M."/>
            <person name="Han M.V."/>
            <person name="Heger A."/>
            <person name="Hillier L."/>
            <person name="Hinrichs A.S."/>
            <person name="Holmes I."/>
            <person name="Hoskins R.A."/>
            <person name="Hubisz M.J."/>
            <person name="Hultmark D."/>
            <person name="Huntley M.A."/>
            <person name="Jaffe D.B."/>
            <person name="Jagadeeshan S."/>
            <person name="Jeck W.R."/>
            <person name="Johnson J."/>
            <person name="Jones C.D."/>
            <person name="Jordan W.C."/>
            <person name="Karpen G.H."/>
            <person name="Kataoka E."/>
            <person name="Keightley P.D."/>
            <person name="Kheradpour P."/>
            <person name="Kirkness E.F."/>
            <person name="Koerich L.B."/>
            <person name="Kristiansen K."/>
            <person name="Kudrna D."/>
            <person name="Kulathinal R.J."/>
            <person name="Kumar S."/>
            <person name="Kwok R."/>
            <person name="Lander E."/>
            <person name="Langley C.H."/>
            <person name="Lapoint R."/>
            <person name="Lazzaro B.P."/>
            <person name="Lee S.J."/>
            <person name="Levesque L."/>
            <person name="Li R."/>
            <person name="Lin C.F."/>
            <person name="Lin M.F."/>
            <person name="Lindblad-Toh K."/>
            <person name="Llopart A."/>
            <person name="Long M."/>
            <person name="Low L."/>
            <person name="Lozovsky E."/>
            <person name="Lu J."/>
            <person name="Luo M."/>
            <person name="Machado C.A."/>
            <person name="Makalowski W."/>
            <person name="Marzo M."/>
            <person name="Matsuda M."/>
            <person name="Matzkin L."/>
            <person name="McAllister B."/>
            <person name="McBride C.S."/>
            <person name="McKernan B."/>
            <person name="McKernan K."/>
            <person name="Mendez-Lago M."/>
            <person name="Minx P."/>
            <person name="Mollenhauer M.U."/>
            <person name="Montooth K."/>
            <person name="Mount S.M."/>
            <person name="Mu X."/>
            <person name="Myers E."/>
            <person name="Negre B."/>
            <person name="Newfeld S."/>
            <person name="Nielsen R."/>
            <person name="Noor M.A."/>
            <person name="O'Grady P."/>
            <person name="Pachter L."/>
            <person name="Papaceit M."/>
            <person name="Parisi M.J."/>
            <person name="Parisi M."/>
            <person name="Parts L."/>
            <person name="Pedersen J.S."/>
            <person name="Pesole G."/>
            <person name="Phillippy A.M."/>
            <person name="Ponting C.P."/>
            <person name="Pop M."/>
            <person name="Porcelli D."/>
            <person name="Powell J.R."/>
            <person name="Prohaska S."/>
            <person name="Pruitt K."/>
            <person name="Puig M."/>
            <person name="Quesneville H."/>
            <person name="Ram K.R."/>
            <person name="Rand D."/>
            <person name="Rasmussen M.D."/>
            <person name="Reed L.K."/>
            <person name="Reenan R."/>
            <person name="Reily A."/>
            <person name="Remington K.A."/>
            <person name="Rieger T.T."/>
            <person name="Ritchie M.G."/>
            <person name="Robin C."/>
            <person name="Rogers Y.H."/>
            <person name="Rohde C."/>
            <person name="Rozas J."/>
            <person name="Rubenfield M.J."/>
            <person name="Ruiz A."/>
            <person name="Russo S."/>
            <person name="Salzberg S.L."/>
            <person name="Sanchez-Gracia A."/>
            <person name="Saranga D.J."/>
            <person name="Sato H."/>
            <person name="Schaeffer S.W."/>
            <person name="Schatz M.C."/>
            <person name="Schlenke T."/>
            <person name="Schwartz R."/>
            <person name="Segarra C."/>
            <person name="Singh R.S."/>
            <person name="Sirot L."/>
            <person name="Sirota M."/>
            <person name="Sisneros N.B."/>
            <person name="Smith C.D."/>
            <person name="Smith T.F."/>
            <person name="Spieth J."/>
            <person name="Stage D.E."/>
            <person name="Stark A."/>
            <person name="Stephan W."/>
            <person name="Strausberg R.L."/>
            <person name="Strempel S."/>
            <person name="Sturgill D."/>
            <person name="Sutton G."/>
            <person name="Sutton G.G."/>
            <person name="Tao W."/>
            <person name="Teichmann S."/>
            <person name="Tobari Y.N."/>
            <person name="Tomimura Y."/>
            <person name="Tsolas J.M."/>
            <person name="Valente V.L."/>
            <person name="Venter E."/>
            <person name="Venter J.C."/>
            <person name="Vicario S."/>
            <person name="Vieira F.G."/>
            <person name="Vilella A.J."/>
            <person name="Villasante A."/>
            <person name="Walenz B."/>
            <person name="Wang J."/>
            <person name="Wasserman M."/>
            <person name="Watts T."/>
            <person name="Wilson D."/>
            <person name="Wilson R.K."/>
            <person name="Wing R.A."/>
            <person name="Wolfner M.F."/>
            <person name="Wong A."/>
            <person name="Wong G.K."/>
            <person name="Wu C.I."/>
            <person name="Wu G."/>
            <person name="Yamamoto D."/>
            <person name="Yang H.P."/>
            <person name="Yang S.P."/>
            <person name="Yorke J.A."/>
            <person name="Yoshida K."/>
            <person name="Zdobnov E."/>
            <person name="Zhang P."/>
            <person name="Zhang Y."/>
            <person name="Zimin A.V."/>
            <person name="Baldwin J."/>
            <person name="Abdouelleil A."/>
            <person name="Abdulkadir J."/>
            <person name="Abebe A."/>
            <person name="Abera B."/>
            <person name="Abreu J."/>
            <person name="Acer S.C."/>
            <person name="Aftuck L."/>
            <person name="Alexander A."/>
            <person name="An P."/>
            <person name="Anderson E."/>
            <person name="Anderson S."/>
            <person name="Arachi H."/>
            <person name="Azer M."/>
            <person name="Bachantsang P."/>
            <person name="Barry A."/>
            <person name="Bayul T."/>
            <person name="Berlin A."/>
            <person name="Bessette D."/>
            <person name="Bloom T."/>
            <person name="Blye J."/>
            <person name="Boguslavskiy L."/>
            <person name="Bonnet C."/>
            <person name="Boukhgalter B."/>
            <person name="Bourzgui I."/>
            <person name="Brown A."/>
            <person name="Cahill P."/>
            <person name="Channer S."/>
            <person name="Cheshatsang Y."/>
            <person name="Chuda L."/>
            <person name="Citroen M."/>
            <person name="Collymore A."/>
            <person name="Cooke P."/>
            <person name="Costello M."/>
            <person name="D'Aco K."/>
            <person name="Daza R."/>
            <person name="De Haan G."/>
            <person name="DeGray S."/>
            <person name="DeMaso C."/>
            <person name="Dhargay N."/>
            <person name="Dooley K."/>
            <person name="Dooley E."/>
            <person name="Doricent M."/>
            <person name="Dorje P."/>
            <person name="Dorjee K."/>
            <person name="Dupes A."/>
            <person name="Elong R."/>
            <person name="Falk J."/>
            <person name="Farina A."/>
            <person name="Faro S."/>
            <person name="Ferguson D."/>
            <person name="Fisher S."/>
            <person name="Foley C.D."/>
            <person name="Franke A."/>
            <person name="Friedrich D."/>
            <person name="Gadbois L."/>
            <person name="Gearin G."/>
            <person name="Gearin C.R."/>
            <person name="Giannoukos G."/>
            <person name="Goode T."/>
            <person name="Graham J."/>
            <person name="Grandbois E."/>
            <person name="Grewal S."/>
            <person name="Gyaltsen K."/>
            <person name="Hafez N."/>
            <person name="Hagos B."/>
            <person name="Hall J."/>
            <person name="Henson C."/>
            <person name="Hollinger A."/>
            <person name="Honan T."/>
            <person name="Huard M.D."/>
            <person name="Hughes L."/>
            <person name="Hurhula B."/>
            <person name="Husby M.E."/>
            <person name="Kamat A."/>
            <person name="Kanga B."/>
            <person name="Kashin S."/>
            <person name="Khazanovich D."/>
            <person name="Kisner P."/>
            <person name="Lance K."/>
            <person name="Lara M."/>
            <person name="Lee W."/>
            <person name="Lennon N."/>
            <person name="Letendre F."/>
            <person name="LeVine R."/>
            <person name="Lipovsky A."/>
            <person name="Liu X."/>
            <person name="Liu J."/>
            <person name="Liu S."/>
            <person name="Lokyitsang T."/>
            <person name="Lokyitsang Y."/>
            <person name="Lubonja R."/>
            <person name="Lui A."/>
            <person name="MacDonald P."/>
            <person name="Magnisalis V."/>
            <person name="Maru K."/>
            <person name="Matthews C."/>
            <person name="McCusker W."/>
            <person name="McDonough S."/>
            <person name="Mehta T."/>
            <person name="Meldrim J."/>
            <person name="Meneus L."/>
            <person name="Mihai O."/>
            <person name="Mihalev A."/>
            <person name="Mihova T."/>
            <person name="Mittelman R."/>
            <person name="Mlenga V."/>
            <person name="Montmayeur A."/>
            <person name="Mulrain L."/>
            <person name="Navidi A."/>
            <person name="Naylor J."/>
            <person name="Negash T."/>
            <person name="Nguyen T."/>
            <person name="Nguyen N."/>
            <person name="Nicol R."/>
            <person name="Norbu C."/>
            <person name="Norbu N."/>
            <person name="Novod N."/>
            <person name="O'Neill B."/>
            <person name="Osman S."/>
            <person name="Markiewicz E."/>
            <person name="Oyono O.L."/>
            <person name="Patti C."/>
            <person name="Phunkhang P."/>
            <person name="Pierre F."/>
            <person name="Priest M."/>
            <person name="Raghuraman S."/>
            <person name="Rege F."/>
            <person name="Reyes R."/>
            <person name="Rise C."/>
            <person name="Rogov P."/>
            <person name="Ross K."/>
            <person name="Ryan E."/>
            <person name="Settipalli S."/>
            <person name="Shea T."/>
            <person name="Sherpa N."/>
            <person name="Shi L."/>
            <person name="Shih D."/>
            <person name="Sparrow T."/>
            <person name="Spaulding J."/>
            <person name="Stalker J."/>
            <person name="Stange-Thomann N."/>
            <person name="Stavropoulos S."/>
            <person name="Stone C."/>
            <person name="Strader C."/>
            <person name="Tesfaye S."/>
            <person name="Thomson T."/>
            <person name="Thoulutsang Y."/>
            <person name="Thoulutsang D."/>
            <person name="Topham K."/>
            <person name="Topping I."/>
            <person name="Tsamla T."/>
            <person name="Vassiliev H."/>
            <person name="Vo A."/>
            <person name="Wangchuk T."/>
            <person name="Wangdi T."/>
            <person name="Weiand M."/>
            <person name="Wilkinson J."/>
            <person name="Wilson A."/>
            <person name="Yadav S."/>
            <person name="Young G."/>
            <person name="Yu Q."/>
            <person name="Zembek L."/>
            <person name="Zhong D."/>
            <person name="Zimmer A."/>
            <person name="Zwirko Z."/>
            <person name="Jaffe D.B."/>
            <person name="Alvarez P."/>
            <person name="Brockman W."/>
            <person name="Butler J."/>
            <person name="Chin C."/>
            <person name="Gnerre S."/>
            <person name="Grabherr M."/>
            <person name="Kleber M."/>
            <person name="Mauceli E."/>
            <person name="MacCallum I."/>
        </authorList>
    </citation>
    <scope>NUCLEOTIDE SEQUENCE [LARGE SCALE GENOMIC DNA]</scope>
    <source>
        <strain evidence="2">Rob3c / Tucson 14021-0248.25</strain>
    </source>
</reference>
<sequence length="73" mass="8220">MSAINIKHNGSWLPAVDGIKDNEGRRPLCHSINALPLHWQSSNPPLRPPTHHRPFHLQLTLSSSRENSPTSIR</sequence>
<evidence type="ECO:0000313" key="2">
    <source>
        <dbReference type="Proteomes" id="UP000001292"/>
    </source>
</evidence>
<dbReference type="AlphaFoldDB" id="B4HR89"/>
<organism evidence="2">
    <name type="scientific">Drosophila sechellia</name>
    <name type="common">Fruit fly</name>
    <dbReference type="NCBI Taxonomy" id="7238"/>
    <lineage>
        <taxon>Eukaryota</taxon>
        <taxon>Metazoa</taxon>
        <taxon>Ecdysozoa</taxon>
        <taxon>Arthropoda</taxon>
        <taxon>Hexapoda</taxon>
        <taxon>Insecta</taxon>
        <taxon>Pterygota</taxon>
        <taxon>Neoptera</taxon>
        <taxon>Endopterygota</taxon>
        <taxon>Diptera</taxon>
        <taxon>Brachycera</taxon>
        <taxon>Muscomorpha</taxon>
        <taxon>Ephydroidea</taxon>
        <taxon>Drosophilidae</taxon>
        <taxon>Drosophila</taxon>
        <taxon>Sophophora</taxon>
    </lineage>
</organism>
<dbReference type="EMBL" id="CH480816">
    <property type="protein sequence ID" value="EDW46832.1"/>
    <property type="molecule type" value="Genomic_DNA"/>
</dbReference>
<protein>
    <submittedName>
        <fullName evidence="1">GM19470</fullName>
    </submittedName>
</protein>
<name>B4HR89_DROSE</name>